<dbReference type="EC" id="3.1.-.-" evidence="1"/>
<dbReference type="InterPro" id="IPR020353">
    <property type="entry name" value="Toxin_YafO"/>
</dbReference>
<dbReference type="Proteomes" id="UP000254331">
    <property type="component" value="Unassembled WGS sequence"/>
</dbReference>
<proteinExistence type="predicted"/>
<sequence length="144" mass="16723">MTIEISINEDTRKDFIDDIFLRHPELEKSIIQDFYRYKVTGELPSYFGTDVAYTEPHAAIKAGLMHIHLKFPPDCFPENLPQSDRKCKMGDPEKDACLVYVQGELYENKYSILGILNPDAHAMARDKNIMSYLSRMAQKFRDEN</sequence>
<evidence type="ECO:0000313" key="2">
    <source>
        <dbReference type="Proteomes" id="UP000254331"/>
    </source>
</evidence>
<evidence type="ECO:0000313" key="1">
    <source>
        <dbReference type="EMBL" id="SUC14395.1"/>
    </source>
</evidence>
<accession>A0A379F442</accession>
<name>A0A379F442_PROVU</name>
<protein>
    <submittedName>
        <fullName evidence="1">mRNA interferase YafO</fullName>
        <ecNumber evidence="1">3.1.-.-</ecNumber>
    </submittedName>
</protein>
<dbReference type="EMBL" id="UGTW01000001">
    <property type="protein sequence ID" value="SUC14395.1"/>
    <property type="molecule type" value="Genomic_DNA"/>
</dbReference>
<dbReference type="Pfam" id="PF13957">
    <property type="entry name" value="YafO_toxin"/>
    <property type="match status" value="1"/>
</dbReference>
<dbReference type="AlphaFoldDB" id="A0A379F442"/>
<keyword evidence="1" id="KW-0378">Hydrolase</keyword>
<gene>
    <name evidence="1" type="primary">yafO</name>
    <name evidence="1" type="ORF">NCTC10376_00199</name>
</gene>
<organism evidence="1 2">
    <name type="scientific">Proteus vulgaris</name>
    <dbReference type="NCBI Taxonomy" id="585"/>
    <lineage>
        <taxon>Bacteria</taxon>
        <taxon>Pseudomonadati</taxon>
        <taxon>Pseudomonadota</taxon>
        <taxon>Gammaproteobacteria</taxon>
        <taxon>Enterobacterales</taxon>
        <taxon>Morganellaceae</taxon>
        <taxon>Proteus</taxon>
    </lineage>
</organism>
<dbReference type="RefSeq" id="WP_115370280.1">
    <property type="nucleotide sequence ID" value="NZ_UGTW01000001.1"/>
</dbReference>
<dbReference type="GO" id="GO:0016787">
    <property type="term" value="F:hydrolase activity"/>
    <property type="evidence" value="ECO:0007669"/>
    <property type="project" value="UniProtKB-KW"/>
</dbReference>
<reference evidence="1 2" key="1">
    <citation type="submission" date="2018-06" db="EMBL/GenBank/DDBJ databases">
        <authorList>
            <consortium name="Pathogen Informatics"/>
            <person name="Doyle S."/>
        </authorList>
    </citation>
    <scope>NUCLEOTIDE SEQUENCE [LARGE SCALE GENOMIC DNA]</scope>
    <source>
        <strain evidence="1 2">NCTC10376</strain>
    </source>
</reference>